<evidence type="ECO:0000256" key="1">
    <source>
        <dbReference type="ARBA" id="ARBA00005417"/>
    </source>
</evidence>
<dbReference type="PANTHER" id="PTHR42711">
    <property type="entry name" value="ABC TRANSPORTER ATP-BINDING PROTEIN"/>
    <property type="match status" value="1"/>
</dbReference>
<evidence type="ECO:0000313" key="7">
    <source>
        <dbReference type="EMBL" id="AEU38580.1"/>
    </source>
</evidence>
<proteinExistence type="inferred from homology"/>
<evidence type="ECO:0000256" key="5">
    <source>
        <dbReference type="ARBA" id="ARBA00022840"/>
    </source>
</evidence>
<evidence type="ECO:0000256" key="2">
    <source>
        <dbReference type="ARBA" id="ARBA00022448"/>
    </source>
</evidence>
<dbReference type="STRING" id="682795.AciX8_4305"/>
<dbReference type="OrthoDB" id="9804819at2"/>
<dbReference type="GO" id="GO:0005524">
    <property type="term" value="F:ATP binding"/>
    <property type="evidence" value="ECO:0007669"/>
    <property type="project" value="UniProtKB-KW"/>
</dbReference>
<dbReference type="SUPFAM" id="SSF52540">
    <property type="entry name" value="P-loop containing nucleoside triphosphate hydrolases"/>
    <property type="match status" value="1"/>
</dbReference>
<dbReference type="PROSITE" id="PS50893">
    <property type="entry name" value="ABC_TRANSPORTER_2"/>
    <property type="match status" value="1"/>
</dbReference>
<feature type="domain" description="ABC transporter" evidence="6">
    <location>
        <begin position="6"/>
        <end position="239"/>
    </location>
</feature>
<dbReference type="InterPro" id="IPR050763">
    <property type="entry name" value="ABC_transporter_ATP-binding"/>
</dbReference>
<dbReference type="EMBL" id="CP003130">
    <property type="protein sequence ID" value="AEU38580.1"/>
    <property type="molecule type" value="Genomic_DNA"/>
</dbReference>
<dbReference type="PANTHER" id="PTHR42711:SF5">
    <property type="entry name" value="ABC TRANSPORTER ATP-BINDING PROTEIN NATA"/>
    <property type="match status" value="1"/>
</dbReference>
<dbReference type="InterPro" id="IPR003593">
    <property type="entry name" value="AAA+_ATPase"/>
</dbReference>
<dbReference type="CDD" id="cd03230">
    <property type="entry name" value="ABC_DR_subfamily_A"/>
    <property type="match status" value="1"/>
</dbReference>
<sequence length="304" mass="33196">MTTFALQTHSLVKTYGTGRKQIRAVDGLSLNVPEGSIYGLLGRNSAGKTTTLRMAMGLARPTSGSIEVFGLNPAQDPERVKVLQQVGYVPEDKALTSSLTVHKLLELNRAFYPDTWSDALARKVCDRLELPFNTVLARASLGNKTKAALAAAIAQRSRLLILDEPTTGLDPVVLDSLLRLLVEDCTAEGRTIFLSTHQLPEIEQIADHIGIMDRGKVLLEGPLDDIRASFRRFTVTGAALPARSESILSTRKEAHATFYVVQRNPEAFAAELTRNGAEILDSSPLSLNEIFLELCRTAEGREEA</sequence>
<dbReference type="AlphaFoldDB" id="G8NSK4"/>
<dbReference type="RefSeq" id="WP_014267451.1">
    <property type="nucleotide sequence ID" value="NC_016631.1"/>
</dbReference>
<evidence type="ECO:0000259" key="6">
    <source>
        <dbReference type="PROSITE" id="PS50893"/>
    </source>
</evidence>
<accession>G8NSK4</accession>
<keyword evidence="3" id="KW-0536">Nodulation</keyword>
<dbReference type="eggNOG" id="COG1131">
    <property type="taxonomic scope" value="Bacteria"/>
</dbReference>
<organism evidence="7 8">
    <name type="scientific">Granulicella mallensis (strain ATCC BAA-1857 / DSM 23137 / MP5ACTX8)</name>
    <dbReference type="NCBI Taxonomy" id="682795"/>
    <lineage>
        <taxon>Bacteria</taxon>
        <taxon>Pseudomonadati</taxon>
        <taxon>Acidobacteriota</taxon>
        <taxon>Terriglobia</taxon>
        <taxon>Terriglobales</taxon>
        <taxon>Acidobacteriaceae</taxon>
        <taxon>Granulicella</taxon>
    </lineage>
</organism>
<dbReference type="GO" id="GO:0016887">
    <property type="term" value="F:ATP hydrolysis activity"/>
    <property type="evidence" value="ECO:0007669"/>
    <property type="project" value="InterPro"/>
</dbReference>
<protein>
    <submittedName>
        <fullName evidence="7">ABC transporter related protein</fullName>
    </submittedName>
</protein>
<keyword evidence="5" id="KW-0067">ATP-binding</keyword>
<gene>
    <name evidence="7" type="ordered locus">AciX8_4305</name>
</gene>
<dbReference type="Pfam" id="PF00005">
    <property type="entry name" value="ABC_tran"/>
    <property type="match status" value="1"/>
</dbReference>
<keyword evidence="8" id="KW-1185">Reference proteome</keyword>
<dbReference type="HOGENOM" id="CLU_000604_1_2_0"/>
<dbReference type="InterPro" id="IPR003439">
    <property type="entry name" value="ABC_transporter-like_ATP-bd"/>
</dbReference>
<dbReference type="Proteomes" id="UP000007113">
    <property type="component" value="Chromosome"/>
</dbReference>
<dbReference type="Gene3D" id="3.40.50.300">
    <property type="entry name" value="P-loop containing nucleotide triphosphate hydrolases"/>
    <property type="match status" value="1"/>
</dbReference>
<evidence type="ECO:0000313" key="8">
    <source>
        <dbReference type="Proteomes" id="UP000007113"/>
    </source>
</evidence>
<keyword evidence="2" id="KW-0813">Transport</keyword>
<dbReference type="KEGG" id="gma:AciX8_4305"/>
<keyword evidence="4" id="KW-0547">Nucleotide-binding</keyword>
<name>G8NSK4_GRAMM</name>
<evidence type="ECO:0000256" key="3">
    <source>
        <dbReference type="ARBA" id="ARBA00022458"/>
    </source>
</evidence>
<comment type="similarity">
    <text evidence="1">Belongs to the ABC transporter superfamily.</text>
</comment>
<dbReference type="SMART" id="SM00382">
    <property type="entry name" value="AAA"/>
    <property type="match status" value="1"/>
</dbReference>
<evidence type="ECO:0000256" key="4">
    <source>
        <dbReference type="ARBA" id="ARBA00022741"/>
    </source>
</evidence>
<dbReference type="InterPro" id="IPR027417">
    <property type="entry name" value="P-loop_NTPase"/>
</dbReference>
<reference evidence="7 8" key="1">
    <citation type="submission" date="2011-11" db="EMBL/GenBank/DDBJ databases">
        <title>Complete sequence of Granulicella mallensis MP5ACTX8.</title>
        <authorList>
            <consortium name="US DOE Joint Genome Institute"/>
            <person name="Lucas S."/>
            <person name="Copeland A."/>
            <person name="Lapidus A."/>
            <person name="Cheng J.-F."/>
            <person name="Goodwin L."/>
            <person name="Pitluck S."/>
            <person name="Peters L."/>
            <person name="Lu M."/>
            <person name="Detter J.C."/>
            <person name="Han C."/>
            <person name="Tapia R."/>
            <person name="Land M."/>
            <person name="Hauser L."/>
            <person name="Kyrpides N."/>
            <person name="Ivanova N."/>
            <person name="Mikhailova N."/>
            <person name="Pagani I."/>
            <person name="Rawat S."/>
            <person name="Mannisto M."/>
            <person name="Haggblom M."/>
            <person name="Woyke T."/>
        </authorList>
    </citation>
    <scope>NUCLEOTIDE SEQUENCE [LARGE SCALE GENOMIC DNA]</scope>
    <source>
        <strain evidence="8">ATCC BAA-1857 / DSM 23137 / MP5ACTX8</strain>
    </source>
</reference>